<feature type="domain" description="Type II methyltransferase M.TaqI-like" evidence="6">
    <location>
        <begin position="8"/>
        <end position="48"/>
    </location>
</feature>
<dbReference type="EMBL" id="QPJS01000001">
    <property type="protein sequence ID" value="RCX05484.1"/>
    <property type="molecule type" value="Genomic_DNA"/>
</dbReference>
<dbReference type="PANTHER" id="PTHR33841">
    <property type="entry name" value="DNA METHYLTRANSFERASE YEEA-RELATED"/>
    <property type="match status" value="1"/>
</dbReference>
<feature type="domain" description="Type II methyltransferase M.TaqI-like" evidence="6">
    <location>
        <begin position="103"/>
        <end position="172"/>
    </location>
</feature>
<name>A0A369ADI0_9FLAO</name>
<evidence type="ECO:0000256" key="3">
    <source>
        <dbReference type="ARBA" id="ARBA00022679"/>
    </source>
</evidence>
<dbReference type="PANTHER" id="PTHR33841:SF1">
    <property type="entry name" value="DNA METHYLTRANSFERASE A"/>
    <property type="match status" value="1"/>
</dbReference>
<dbReference type="GO" id="GO:0003676">
    <property type="term" value="F:nucleic acid binding"/>
    <property type="evidence" value="ECO:0007669"/>
    <property type="project" value="InterPro"/>
</dbReference>
<accession>A0A369ADI0</accession>
<sequence length="324" mass="37267">MTGMANALSMKHKFFHWPLEFPDVFEQGGFDVVLGNPPWERIKLQQQEFFANRDATIANAPNAAARNALIKALPQTNPQLFKEYEQALHTADCTGKFLRESGRYLLTAVGDINTYSVFAEIASSLVNKKGRTGIIVPTGIATDDSNKAFFGAMVESNRLVSLFDFENREKIFKDVDSRYKFCLLTLAGSDIGQQKARFGFFLTRVEHLQDDRRIFSLSREDFLRLNPNTKTCPVFRTRVDAGLTTKIYRRVPVLINENTGENPWGVKFATMFHMSNDSHLFRTRQQLEAEGFRLWGNKMKRGNEVWLPLYKAKMIWHYDHRYGT</sequence>
<dbReference type="PROSITE" id="PS00092">
    <property type="entry name" value="N6_MTASE"/>
    <property type="match status" value="1"/>
</dbReference>
<evidence type="ECO:0000259" key="6">
    <source>
        <dbReference type="Pfam" id="PF07669"/>
    </source>
</evidence>
<dbReference type="Gene3D" id="3.40.50.150">
    <property type="entry name" value="Vaccinia Virus protein VP39"/>
    <property type="match status" value="1"/>
</dbReference>
<comment type="catalytic activity">
    <reaction evidence="5">
        <text>a 2'-deoxyadenosine in DNA + S-adenosyl-L-methionine = an N(6)-methyl-2'-deoxyadenosine in DNA + S-adenosyl-L-homocysteine + H(+)</text>
        <dbReference type="Rhea" id="RHEA:15197"/>
        <dbReference type="Rhea" id="RHEA-COMP:12418"/>
        <dbReference type="Rhea" id="RHEA-COMP:12419"/>
        <dbReference type="ChEBI" id="CHEBI:15378"/>
        <dbReference type="ChEBI" id="CHEBI:57856"/>
        <dbReference type="ChEBI" id="CHEBI:59789"/>
        <dbReference type="ChEBI" id="CHEBI:90615"/>
        <dbReference type="ChEBI" id="CHEBI:90616"/>
        <dbReference type="EC" id="2.1.1.72"/>
    </reaction>
</comment>
<keyword evidence="3" id="KW-0808">Transferase</keyword>
<dbReference type="Pfam" id="PF07669">
    <property type="entry name" value="Eco57I"/>
    <property type="match status" value="2"/>
</dbReference>
<dbReference type="PRINTS" id="PR00507">
    <property type="entry name" value="N12N6MTFRASE"/>
</dbReference>
<organism evidence="7 8">
    <name type="scientific">Schleiferia thermophila</name>
    <dbReference type="NCBI Taxonomy" id="884107"/>
    <lineage>
        <taxon>Bacteria</taxon>
        <taxon>Pseudomonadati</taxon>
        <taxon>Bacteroidota</taxon>
        <taxon>Flavobacteriia</taxon>
        <taxon>Flavobacteriales</taxon>
        <taxon>Schleiferiaceae</taxon>
        <taxon>Schleiferia</taxon>
    </lineage>
</organism>
<dbReference type="GO" id="GO:0032259">
    <property type="term" value="P:methylation"/>
    <property type="evidence" value="ECO:0007669"/>
    <property type="project" value="UniProtKB-KW"/>
</dbReference>
<dbReference type="AlphaFoldDB" id="A0A369ADI0"/>
<keyword evidence="2 7" id="KW-0489">Methyltransferase</keyword>
<dbReference type="InterPro" id="IPR011639">
    <property type="entry name" value="MethylTrfase_TaqI-like_dom"/>
</dbReference>
<comment type="caution">
    <text evidence="7">The sequence shown here is derived from an EMBL/GenBank/DDBJ whole genome shotgun (WGS) entry which is preliminary data.</text>
</comment>
<evidence type="ECO:0000256" key="1">
    <source>
        <dbReference type="ARBA" id="ARBA00011900"/>
    </source>
</evidence>
<evidence type="ECO:0000256" key="4">
    <source>
        <dbReference type="ARBA" id="ARBA00022691"/>
    </source>
</evidence>
<dbReference type="GO" id="GO:0009007">
    <property type="term" value="F:site-specific DNA-methyltransferase (adenine-specific) activity"/>
    <property type="evidence" value="ECO:0007669"/>
    <property type="project" value="UniProtKB-EC"/>
</dbReference>
<proteinExistence type="predicted"/>
<protein>
    <recommendedName>
        <fullName evidence="1">site-specific DNA-methyltransferase (adenine-specific)</fullName>
        <ecNumber evidence="1">2.1.1.72</ecNumber>
    </recommendedName>
</protein>
<dbReference type="Proteomes" id="UP000253517">
    <property type="component" value="Unassembled WGS sequence"/>
</dbReference>
<dbReference type="SUPFAM" id="SSF53335">
    <property type="entry name" value="S-adenosyl-L-methionine-dependent methyltransferases"/>
    <property type="match status" value="1"/>
</dbReference>
<dbReference type="GO" id="GO:0006304">
    <property type="term" value="P:DNA modification"/>
    <property type="evidence" value="ECO:0007669"/>
    <property type="project" value="InterPro"/>
</dbReference>
<evidence type="ECO:0000256" key="2">
    <source>
        <dbReference type="ARBA" id="ARBA00022603"/>
    </source>
</evidence>
<dbReference type="InterPro" id="IPR050953">
    <property type="entry name" value="N4_N6_ade-DNA_methylase"/>
</dbReference>
<keyword evidence="8" id="KW-1185">Reference proteome</keyword>
<evidence type="ECO:0000256" key="5">
    <source>
        <dbReference type="ARBA" id="ARBA00047942"/>
    </source>
</evidence>
<reference evidence="7 8" key="1">
    <citation type="submission" date="2018-07" db="EMBL/GenBank/DDBJ databases">
        <title>Genomic Encyclopedia of Type Strains, Phase IV (KMG-IV): sequencing the most valuable type-strain genomes for metagenomic binning, comparative biology and taxonomic classification.</title>
        <authorList>
            <person name="Goeker M."/>
        </authorList>
    </citation>
    <scope>NUCLEOTIDE SEQUENCE [LARGE SCALE GENOMIC DNA]</scope>
    <source>
        <strain evidence="7 8">DSM 21410</strain>
    </source>
</reference>
<keyword evidence="4" id="KW-0949">S-adenosyl-L-methionine</keyword>
<gene>
    <name evidence="7" type="ORF">DES35_101771</name>
</gene>
<dbReference type="EC" id="2.1.1.72" evidence="1"/>
<evidence type="ECO:0000313" key="7">
    <source>
        <dbReference type="EMBL" id="RCX05484.1"/>
    </source>
</evidence>
<evidence type="ECO:0000313" key="8">
    <source>
        <dbReference type="Proteomes" id="UP000253517"/>
    </source>
</evidence>
<dbReference type="InterPro" id="IPR029063">
    <property type="entry name" value="SAM-dependent_MTases_sf"/>
</dbReference>
<dbReference type="InterPro" id="IPR002052">
    <property type="entry name" value="DNA_methylase_N6_adenine_CS"/>
</dbReference>